<dbReference type="SUPFAM" id="SSF56954">
    <property type="entry name" value="Outer membrane efflux proteins (OEP)"/>
    <property type="match status" value="1"/>
</dbReference>
<reference evidence="8 9" key="1">
    <citation type="submission" date="2021-12" db="EMBL/GenBank/DDBJ databases">
        <title>Genome sequencing of bacteria with rrn-lacking chromosome and rrn-plasmid.</title>
        <authorList>
            <person name="Anda M."/>
            <person name="Iwasaki W."/>
        </authorList>
    </citation>
    <scope>NUCLEOTIDE SEQUENCE [LARGE SCALE GENOMIC DNA]</scope>
    <source>
        <strain evidence="8 9">DSM 100852</strain>
        <plasmid evidence="8 9">pFA6</plasmid>
    </source>
</reference>
<keyword evidence="7" id="KW-0998">Cell outer membrane</keyword>
<dbReference type="PANTHER" id="PTHR30026">
    <property type="entry name" value="OUTER MEMBRANE PROTEIN TOLC"/>
    <property type="match status" value="1"/>
</dbReference>
<dbReference type="AlphaFoldDB" id="A0AAU9DJL5"/>
<accession>A0AAU9DJL5</accession>
<evidence type="ECO:0000256" key="7">
    <source>
        <dbReference type="ARBA" id="ARBA00023237"/>
    </source>
</evidence>
<comment type="similarity">
    <text evidence="2">Belongs to the outer membrane factor (OMF) (TC 1.B.17) family.</text>
</comment>
<proteinExistence type="inferred from homology"/>
<evidence type="ECO:0000256" key="1">
    <source>
        <dbReference type="ARBA" id="ARBA00004442"/>
    </source>
</evidence>
<keyword evidence="5" id="KW-0812">Transmembrane</keyword>
<evidence type="ECO:0000313" key="9">
    <source>
        <dbReference type="Proteomes" id="UP001348817"/>
    </source>
</evidence>
<geneLocation type="plasmid" evidence="8 9">
    <name>pFA6</name>
</geneLocation>
<dbReference type="GO" id="GO:0015288">
    <property type="term" value="F:porin activity"/>
    <property type="evidence" value="ECO:0007669"/>
    <property type="project" value="TreeGrafter"/>
</dbReference>
<dbReference type="KEGG" id="fax:FUAX_51220"/>
<evidence type="ECO:0000313" key="8">
    <source>
        <dbReference type="EMBL" id="BDD12690.1"/>
    </source>
</evidence>
<dbReference type="Proteomes" id="UP001348817">
    <property type="component" value="Plasmid pFA6"/>
</dbReference>
<evidence type="ECO:0000256" key="5">
    <source>
        <dbReference type="ARBA" id="ARBA00022692"/>
    </source>
</evidence>
<sequence length="417" mass="46748">MVNEINWDVQTARQQVDLAKSQLKSAVSNVYPQLGINGNYTRELAIPNVTLAPNTPLNPTPDPVTEKAYNEQIFTGMANLQQVVFDNRVFSGIKYEKIGLVNAKANFEQVRAQAKLQASRLFFQILLDKRLVDVYQANVSYSEENYKDIKEGYENGTASQYDLLRAEVQLANSKPALIEAKNNLVLAQNSLRVLLAKDPQAKIGFTGSIYDDEPNRVDVSLARNLMLSSVTYQEALWNAKQAEQNVKVSLGDLWPSLNIDGAYIHKFDKLDQESGNVAAGARYNFYIGLRLSYSLFSGFGRRESIRQSKLALDIANIRVLQQEQNLNEQITQAQLNVNQAVDQIEAQRTSLTAANKAVEISFTRYREGAGTLLEILDTQAAYVTAESNYAKAYYQYLLSEARLQFLTTGFSDAYLSE</sequence>
<dbReference type="Pfam" id="PF02321">
    <property type="entry name" value="OEP"/>
    <property type="match status" value="2"/>
</dbReference>
<protein>
    <submittedName>
        <fullName evidence="8">RND transporter</fullName>
    </submittedName>
</protein>
<name>A0AAU9DJL5_9BACT</name>
<dbReference type="GO" id="GO:1990281">
    <property type="term" value="C:efflux pump complex"/>
    <property type="evidence" value="ECO:0007669"/>
    <property type="project" value="TreeGrafter"/>
</dbReference>
<dbReference type="GO" id="GO:0009279">
    <property type="term" value="C:cell outer membrane"/>
    <property type="evidence" value="ECO:0007669"/>
    <property type="project" value="UniProtKB-SubCell"/>
</dbReference>
<keyword evidence="4" id="KW-1134">Transmembrane beta strand</keyword>
<keyword evidence="6" id="KW-0472">Membrane</keyword>
<comment type="subcellular location">
    <subcellularLocation>
        <location evidence="1">Cell outer membrane</location>
    </subcellularLocation>
</comment>
<dbReference type="Gene3D" id="1.20.1600.10">
    <property type="entry name" value="Outer membrane efflux proteins (OEP)"/>
    <property type="match status" value="1"/>
</dbReference>
<dbReference type="InterPro" id="IPR051906">
    <property type="entry name" value="TolC-like"/>
</dbReference>
<keyword evidence="8" id="KW-0614">Plasmid</keyword>
<keyword evidence="3" id="KW-0813">Transport</keyword>
<evidence type="ECO:0000256" key="6">
    <source>
        <dbReference type="ARBA" id="ARBA00023136"/>
    </source>
</evidence>
<evidence type="ECO:0000256" key="3">
    <source>
        <dbReference type="ARBA" id="ARBA00022448"/>
    </source>
</evidence>
<dbReference type="InterPro" id="IPR003423">
    <property type="entry name" value="OMP_efflux"/>
</dbReference>
<dbReference type="GO" id="GO:0015562">
    <property type="term" value="F:efflux transmembrane transporter activity"/>
    <property type="evidence" value="ECO:0007669"/>
    <property type="project" value="InterPro"/>
</dbReference>
<evidence type="ECO:0000256" key="2">
    <source>
        <dbReference type="ARBA" id="ARBA00007613"/>
    </source>
</evidence>
<organism evidence="8 9">
    <name type="scientific">Fulvitalea axinellae</name>
    <dbReference type="NCBI Taxonomy" id="1182444"/>
    <lineage>
        <taxon>Bacteria</taxon>
        <taxon>Pseudomonadati</taxon>
        <taxon>Bacteroidota</taxon>
        <taxon>Cytophagia</taxon>
        <taxon>Cytophagales</taxon>
        <taxon>Persicobacteraceae</taxon>
        <taxon>Fulvitalea</taxon>
    </lineage>
</organism>
<gene>
    <name evidence="8" type="primary">oprM</name>
    <name evidence="8" type="ORF">FUAX_51220</name>
</gene>
<evidence type="ECO:0000256" key="4">
    <source>
        <dbReference type="ARBA" id="ARBA00022452"/>
    </source>
</evidence>
<dbReference type="PANTHER" id="PTHR30026:SF20">
    <property type="entry name" value="OUTER MEMBRANE PROTEIN TOLC"/>
    <property type="match status" value="1"/>
</dbReference>
<dbReference type="EMBL" id="AP025320">
    <property type="protein sequence ID" value="BDD12690.1"/>
    <property type="molecule type" value="Genomic_DNA"/>
</dbReference>
<keyword evidence="9" id="KW-1185">Reference proteome</keyword>